<dbReference type="Proteomes" id="UP000194860">
    <property type="component" value="Unassembled WGS sequence"/>
</dbReference>
<dbReference type="PANTHER" id="PTHR22572">
    <property type="entry name" value="SUGAR-1-PHOSPHATE GUANYL TRANSFERASE"/>
    <property type="match status" value="1"/>
</dbReference>
<dbReference type="InterPro" id="IPR050486">
    <property type="entry name" value="Mannose-1P_guanyltransferase"/>
</dbReference>
<protein>
    <recommendedName>
        <fullName evidence="1">Nucleotidyl transferase domain-containing protein</fullName>
    </recommendedName>
</protein>
<dbReference type="EMBL" id="NFDG01000038">
    <property type="protein sequence ID" value="OTY26784.1"/>
    <property type="molecule type" value="Genomic_DNA"/>
</dbReference>
<evidence type="ECO:0000313" key="3">
    <source>
        <dbReference type="Proteomes" id="UP000194860"/>
    </source>
</evidence>
<reference evidence="2 3" key="1">
    <citation type="submission" date="2016-10" db="EMBL/GenBank/DDBJ databases">
        <title>Comparative genomics of Bacillus thuringiensis reveals a path to pathogens against multiple invertebrate hosts.</title>
        <authorList>
            <person name="Zheng J."/>
            <person name="Gao Q."/>
            <person name="Liu H."/>
            <person name="Peng D."/>
            <person name="Ruan L."/>
            <person name="Sun M."/>
        </authorList>
    </citation>
    <scope>NUCLEOTIDE SEQUENCE [LARGE SCALE GENOMIC DNA]</scope>
    <source>
        <strain evidence="2">BGSC 4BM1</strain>
    </source>
</reference>
<dbReference type="InterPro" id="IPR029044">
    <property type="entry name" value="Nucleotide-diphossugar_trans"/>
</dbReference>
<dbReference type="AlphaFoldDB" id="A0A243ALG4"/>
<accession>A0A243ALG4</accession>
<name>A0A243ALG4_BACTU</name>
<dbReference type="InterPro" id="IPR005835">
    <property type="entry name" value="NTP_transferase_dom"/>
</dbReference>
<gene>
    <name evidence="2" type="ORF">BK732_05425</name>
</gene>
<feature type="domain" description="Nucleotidyl transferase" evidence="1">
    <location>
        <begin position="3"/>
        <end position="219"/>
    </location>
</feature>
<comment type="caution">
    <text evidence="2">The sequence shown here is derived from an EMBL/GenBank/DDBJ whole genome shotgun (WGS) entry which is preliminary data.</text>
</comment>
<dbReference type="Gene3D" id="3.90.550.10">
    <property type="entry name" value="Spore Coat Polysaccharide Biosynthesis Protein SpsA, Chain A"/>
    <property type="match status" value="1"/>
</dbReference>
<proteinExistence type="predicted"/>
<sequence>MRAVIMAGGKGIRLHPYTKIIPKPLIPLNEIPILEVILRQLQYHGFTHVTLTLNYKARLIQTYFGDGKELGLNIDYTVEDKEMGTIGPLTLIENLNEPFLLMNADILTDLDFGKFYKEHIDSNAIGTVMLYNHSLNVDFGVVERNSIGEITDYLEKPSHDLLISSGIYMLNPESIFYLNKDEEIGAPEFLKKLIKSQKIVKSYIHEGVWMDIGTKRGLDLATDFFQKNKNQLLNLSKENLIEKDRVV</sequence>
<evidence type="ECO:0000313" key="2">
    <source>
        <dbReference type="EMBL" id="OTY26784.1"/>
    </source>
</evidence>
<dbReference type="RefSeq" id="WP_088031216.1">
    <property type="nucleotide sequence ID" value="NZ_NFDG01000038.1"/>
</dbReference>
<dbReference type="Pfam" id="PF00483">
    <property type="entry name" value="NTP_transferase"/>
    <property type="match status" value="1"/>
</dbReference>
<evidence type="ECO:0000259" key="1">
    <source>
        <dbReference type="Pfam" id="PF00483"/>
    </source>
</evidence>
<dbReference type="SUPFAM" id="SSF53448">
    <property type="entry name" value="Nucleotide-diphospho-sugar transferases"/>
    <property type="match status" value="1"/>
</dbReference>
<organism evidence="2 3">
    <name type="scientific">Bacillus thuringiensis serovar navarrensis</name>
    <dbReference type="NCBI Taxonomy" id="339658"/>
    <lineage>
        <taxon>Bacteria</taxon>
        <taxon>Bacillati</taxon>
        <taxon>Bacillota</taxon>
        <taxon>Bacilli</taxon>
        <taxon>Bacillales</taxon>
        <taxon>Bacillaceae</taxon>
        <taxon>Bacillus</taxon>
        <taxon>Bacillus cereus group</taxon>
    </lineage>
</organism>